<organism evidence="7 8">
    <name type="scientific">Streptomyces formicae</name>
    <dbReference type="NCBI Taxonomy" id="1616117"/>
    <lineage>
        <taxon>Bacteria</taxon>
        <taxon>Bacillati</taxon>
        <taxon>Actinomycetota</taxon>
        <taxon>Actinomycetes</taxon>
        <taxon>Kitasatosporales</taxon>
        <taxon>Streptomycetaceae</taxon>
        <taxon>Streptomyces</taxon>
    </lineage>
</organism>
<evidence type="ECO:0000256" key="2">
    <source>
        <dbReference type="ARBA" id="ARBA00006706"/>
    </source>
</evidence>
<keyword evidence="4" id="KW-0479">Metal-binding</keyword>
<comment type="similarity">
    <text evidence="2 6">Belongs to the FPP/GGPP synthase family.</text>
</comment>
<evidence type="ECO:0000256" key="4">
    <source>
        <dbReference type="ARBA" id="ARBA00022723"/>
    </source>
</evidence>
<dbReference type="InterPro" id="IPR033749">
    <property type="entry name" value="Polyprenyl_synt_CS"/>
</dbReference>
<dbReference type="Proteomes" id="UP000221011">
    <property type="component" value="Chromosome"/>
</dbReference>
<sequence>MTVNGSLPPSLQPLPSMLSCPDPLDPARIRHQVDAVLGAFIHHKKAAAREQGLPVEAPQALDDFLAAGGKRLRPLLCVLGWHTTGSSSGGGLAQAVQVGAALEMFHAFCLIHDDIMDHSDTRRGRPTVHRALAARHRAGHDAVLAKDIGTSAAILAGDLALLWSDELLRAPDTGLGPAQLEQVAPLIDLMRGEVLHGQYLDLISTGRPSPDTGPALAIIRYKTAKYTCERPLHIGAALAGADARFLDALSAFALPLGEAFQLRDDLLGVFGHQAETGKPTFDDLREGKHTVLISFALKAADDTQARLLRTLYGNARLDEDDTDTVRAVLRATGADQAVEHMITNRYEQALAALEGLSLPREVHHQLRSLADKTVWRTS</sequence>
<dbReference type="InterPro" id="IPR008949">
    <property type="entry name" value="Isoprenoid_synthase_dom_sf"/>
</dbReference>
<dbReference type="EMBL" id="CP022685">
    <property type="protein sequence ID" value="ATL29994.1"/>
    <property type="molecule type" value="Genomic_DNA"/>
</dbReference>
<name>A0A291QET2_9ACTN</name>
<protein>
    <submittedName>
        <fullName evidence="7">Geranylgeranyl pyrophosphate synthetase</fullName>
        <ecNumber evidence="7">2.5.1.29</ecNumber>
    </submittedName>
</protein>
<comment type="cofactor">
    <cofactor evidence="1">
        <name>Mg(2+)</name>
        <dbReference type="ChEBI" id="CHEBI:18420"/>
    </cofactor>
</comment>
<dbReference type="GO" id="GO:0046872">
    <property type="term" value="F:metal ion binding"/>
    <property type="evidence" value="ECO:0007669"/>
    <property type="project" value="UniProtKB-KW"/>
</dbReference>
<keyword evidence="5" id="KW-0460">Magnesium</keyword>
<evidence type="ECO:0000256" key="1">
    <source>
        <dbReference type="ARBA" id="ARBA00001946"/>
    </source>
</evidence>
<proteinExistence type="inferred from homology"/>
<keyword evidence="8" id="KW-1185">Reference proteome</keyword>
<evidence type="ECO:0000256" key="6">
    <source>
        <dbReference type="RuleBase" id="RU004466"/>
    </source>
</evidence>
<dbReference type="GO" id="GO:0004311">
    <property type="term" value="F:geranylgeranyl diphosphate synthase activity"/>
    <property type="evidence" value="ECO:0007669"/>
    <property type="project" value="UniProtKB-EC"/>
</dbReference>
<dbReference type="EC" id="2.5.1.29" evidence="7"/>
<evidence type="ECO:0000256" key="3">
    <source>
        <dbReference type="ARBA" id="ARBA00022679"/>
    </source>
</evidence>
<dbReference type="KEGG" id="sfk:KY5_4976"/>
<dbReference type="Gene3D" id="1.10.600.10">
    <property type="entry name" value="Farnesyl Diphosphate Synthase"/>
    <property type="match status" value="1"/>
</dbReference>
<evidence type="ECO:0000256" key="5">
    <source>
        <dbReference type="ARBA" id="ARBA00022842"/>
    </source>
</evidence>
<evidence type="ECO:0000313" key="7">
    <source>
        <dbReference type="EMBL" id="ATL29994.1"/>
    </source>
</evidence>
<keyword evidence="3 6" id="KW-0808">Transferase</keyword>
<accession>A0A291QET2</accession>
<dbReference type="InterPro" id="IPR000092">
    <property type="entry name" value="Polyprenyl_synt"/>
</dbReference>
<dbReference type="SFLD" id="SFLDS00005">
    <property type="entry name" value="Isoprenoid_Synthase_Type_I"/>
    <property type="match status" value="1"/>
</dbReference>
<dbReference type="SUPFAM" id="SSF48576">
    <property type="entry name" value="Terpenoid synthases"/>
    <property type="match status" value="1"/>
</dbReference>
<dbReference type="SFLD" id="SFLDG01017">
    <property type="entry name" value="Polyprenyl_Transferase_Like"/>
    <property type="match status" value="1"/>
</dbReference>
<dbReference type="Pfam" id="PF00348">
    <property type="entry name" value="polyprenyl_synt"/>
    <property type="match status" value="1"/>
</dbReference>
<evidence type="ECO:0000313" key="8">
    <source>
        <dbReference type="Proteomes" id="UP000221011"/>
    </source>
</evidence>
<dbReference type="PROSITE" id="PS00444">
    <property type="entry name" value="POLYPRENYL_SYNTHASE_2"/>
    <property type="match status" value="1"/>
</dbReference>
<dbReference type="GO" id="GO:0008299">
    <property type="term" value="P:isoprenoid biosynthetic process"/>
    <property type="evidence" value="ECO:0007669"/>
    <property type="project" value="InterPro"/>
</dbReference>
<dbReference type="PROSITE" id="PS00723">
    <property type="entry name" value="POLYPRENYL_SYNTHASE_1"/>
    <property type="match status" value="1"/>
</dbReference>
<dbReference type="AlphaFoldDB" id="A0A291QET2"/>
<dbReference type="PANTHER" id="PTHR12001">
    <property type="entry name" value="GERANYLGERANYL PYROPHOSPHATE SYNTHASE"/>
    <property type="match status" value="1"/>
</dbReference>
<gene>
    <name evidence="7" type="ORF">KY5_4976</name>
</gene>
<dbReference type="PANTHER" id="PTHR12001:SF85">
    <property type="entry name" value="SHORT CHAIN ISOPRENYL DIPHOSPHATE SYNTHASE"/>
    <property type="match status" value="1"/>
</dbReference>
<dbReference type="CDD" id="cd00685">
    <property type="entry name" value="Trans_IPPS_HT"/>
    <property type="match status" value="1"/>
</dbReference>
<reference evidence="7 8" key="1">
    <citation type="submission" date="2017-08" db="EMBL/GenBank/DDBJ databases">
        <title>Complete Genome Sequence of Streptomyces formicae KY5, the formicamycin producer.</title>
        <authorList>
            <person name="Holmes N.A."/>
            <person name="Devine R."/>
            <person name="Qin Z."/>
            <person name="Seipke R.F."/>
            <person name="Wilkinson B."/>
            <person name="Hutchings M.I."/>
        </authorList>
    </citation>
    <scope>NUCLEOTIDE SEQUENCE [LARGE SCALE GENOMIC DNA]</scope>
    <source>
        <strain evidence="7 8">KY5</strain>
    </source>
</reference>